<evidence type="ECO:0000256" key="1">
    <source>
        <dbReference type="ARBA" id="ARBA00000085"/>
    </source>
</evidence>
<name>A0A7Y5AQJ6_9GAMM</name>
<dbReference type="SMART" id="SM00388">
    <property type="entry name" value="HisKA"/>
    <property type="match status" value="1"/>
</dbReference>
<dbReference type="PANTHER" id="PTHR43065">
    <property type="entry name" value="SENSOR HISTIDINE KINASE"/>
    <property type="match status" value="1"/>
</dbReference>
<dbReference type="Pfam" id="PF02518">
    <property type="entry name" value="HATPase_c"/>
    <property type="match status" value="1"/>
</dbReference>
<gene>
    <name evidence="5" type="ORF">HRH59_09090</name>
</gene>
<dbReference type="CDD" id="cd00082">
    <property type="entry name" value="HisKA"/>
    <property type="match status" value="1"/>
</dbReference>
<reference evidence="5 6" key="1">
    <citation type="submission" date="2020-06" db="EMBL/GenBank/DDBJ databases">
        <title>Rheinheimera sp. nov., a marine bacterium isolated from coastal.</title>
        <authorList>
            <person name="Yu Q."/>
            <person name="Qi Y."/>
            <person name="Pu J."/>
        </authorList>
    </citation>
    <scope>NUCLEOTIDE SEQUENCE [LARGE SCALE GENOMIC DNA]</scope>
    <source>
        <strain evidence="5 6">YQF-2</strain>
    </source>
</reference>
<dbReference type="InterPro" id="IPR036097">
    <property type="entry name" value="HisK_dim/P_sf"/>
</dbReference>
<dbReference type="RefSeq" id="WP_173500960.1">
    <property type="nucleotide sequence ID" value="NZ_JABSOD010000007.1"/>
</dbReference>
<evidence type="ECO:0000313" key="5">
    <source>
        <dbReference type="EMBL" id="NRQ42716.1"/>
    </source>
</evidence>
<dbReference type="PRINTS" id="PR00344">
    <property type="entry name" value="BCTRLSENSOR"/>
</dbReference>
<dbReference type="EC" id="2.7.13.3" evidence="2"/>
<dbReference type="GO" id="GO:0000155">
    <property type="term" value="F:phosphorelay sensor kinase activity"/>
    <property type="evidence" value="ECO:0007669"/>
    <property type="project" value="InterPro"/>
</dbReference>
<dbReference type="InterPro" id="IPR003661">
    <property type="entry name" value="HisK_dim/P_dom"/>
</dbReference>
<organism evidence="5 6">
    <name type="scientific">Rheinheimera lutimaris</name>
    <dbReference type="NCBI Taxonomy" id="2740584"/>
    <lineage>
        <taxon>Bacteria</taxon>
        <taxon>Pseudomonadati</taxon>
        <taxon>Pseudomonadota</taxon>
        <taxon>Gammaproteobacteria</taxon>
        <taxon>Chromatiales</taxon>
        <taxon>Chromatiaceae</taxon>
        <taxon>Rheinheimera</taxon>
    </lineage>
</organism>
<dbReference type="InterPro" id="IPR004358">
    <property type="entry name" value="Sig_transdc_His_kin-like_C"/>
</dbReference>
<proteinExistence type="predicted"/>
<dbReference type="InterPro" id="IPR036890">
    <property type="entry name" value="HATPase_C_sf"/>
</dbReference>
<keyword evidence="6" id="KW-1185">Reference proteome</keyword>
<dbReference type="Gene3D" id="3.30.565.10">
    <property type="entry name" value="Histidine kinase-like ATPase, C-terminal domain"/>
    <property type="match status" value="1"/>
</dbReference>
<dbReference type="SUPFAM" id="SSF47384">
    <property type="entry name" value="Homodimeric domain of signal transducing histidine kinase"/>
    <property type="match status" value="1"/>
</dbReference>
<sequence length="461" mass="51298">MSQSEKQQELLLQLKVENQQLLKFKKLNNLMRDTLETFTAKGRQQSPFTSLFALLHQELQADEQLIIALNDDETSFSILDATAPGLKNLAAPFLHTQNKTKSEQHIFSQSTVFFDLALSPKWPAAFRSMLPKAKSALIQPIRIGQHHYAIVLLSDQPKTFTIEAKIVVASYSNFIASFLSLFENQRLAAERDQLFAQQKRIEQSMVQQDKLAAIGQLAAGVAHELNNPLGFVYSNLNTLQVYMQTVQRFIHSAYSIAPELKDIAAATNLNYILEDSFELIEESLDGARRSRDIINNLRTFSHPDDTSASKVDLLELLESTIRIANTQIKRHATLTLSKDIDSALVNGNATQLSQVLLNLINNAYHAIKHKQGLIVISVTQLGRWLTLKITDNGCGIEDSVLPHIFEPFFTTKDVGLGTGLGLSISRAIVEQHNGCLALEHTSPNGSVFVVSLPAVDTRIDD</sequence>
<comment type="catalytic activity">
    <reaction evidence="1">
        <text>ATP + protein L-histidine = ADP + protein N-phospho-L-histidine.</text>
        <dbReference type="EC" id="2.7.13.3"/>
    </reaction>
</comment>
<dbReference type="AlphaFoldDB" id="A0A7Y5AQJ6"/>
<accession>A0A7Y5AQJ6</accession>
<dbReference type="InterPro" id="IPR003594">
    <property type="entry name" value="HATPase_dom"/>
</dbReference>
<evidence type="ECO:0000256" key="2">
    <source>
        <dbReference type="ARBA" id="ARBA00012438"/>
    </source>
</evidence>
<comment type="caution">
    <text evidence="5">The sequence shown here is derived from an EMBL/GenBank/DDBJ whole genome shotgun (WGS) entry which is preliminary data.</text>
</comment>
<evidence type="ECO:0000313" key="6">
    <source>
        <dbReference type="Proteomes" id="UP000523161"/>
    </source>
</evidence>
<evidence type="ECO:0000259" key="4">
    <source>
        <dbReference type="PROSITE" id="PS50109"/>
    </source>
</evidence>
<dbReference type="PANTHER" id="PTHR43065:SF42">
    <property type="entry name" value="TWO-COMPONENT SENSOR PPRA"/>
    <property type="match status" value="1"/>
</dbReference>
<keyword evidence="3" id="KW-0597">Phosphoprotein</keyword>
<dbReference type="Proteomes" id="UP000523161">
    <property type="component" value="Unassembled WGS sequence"/>
</dbReference>
<dbReference type="SUPFAM" id="SSF55874">
    <property type="entry name" value="ATPase domain of HSP90 chaperone/DNA topoisomerase II/histidine kinase"/>
    <property type="match status" value="1"/>
</dbReference>
<dbReference type="PROSITE" id="PS50109">
    <property type="entry name" value="HIS_KIN"/>
    <property type="match status" value="1"/>
</dbReference>
<dbReference type="Gene3D" id="1.10.287.130">
    <property type="match status" value="1"/>
</dbReference>
<evidence type="ECO:0000256" key="3">
    <source>
        <dbReference type="ARBA" id="ARBA00022553"/>
    </source>
</evidence>
<dbReference type="SMART" id="SM00387">
    <property type="entry name" value="HATPase_c"/>
    <property type="match status" value="1"/>
</dbReference>
<feature type="domain" description="Histidine kinase" evidence="4">
    <location>
        <begin position="220"/>
        <end position="456"/>
    </location>
</feature>
<dbReference type="InterPro" id="IPR005467">
    <property type="entry name" value="His_kinase_dom"/>
</dbReference>
<dbReference type="EMBL" id="JABSOD010000007">
    <property type="protein sequence ID" value="NRQ42716.1"/>
    <property type="molecule type" value="Genomic_DNA"/>
</dbReference>
<protein>
    <recommendedName>
        <fullName evidence="2">histidine kinase</fullName>
        <ecNumber evidence="2">2.7.13.3</ecNumber>
    </recommendedName>
</protein>